<keyword evidence="2" id="KW-1185">Reference proteome</keyword>
<dbReference type="RefSeq" id="WP_317900816.1">
    <property type="nucleotide sequence ID" value="NZ_JAIRBC010000003.1"/>
</dbReference>
<accession>A0AAE3ESM9</accession>
<reference evidence="1" key="1">
    <citation type="submission" date="2023-02" db="EMBL/GenBank/DDBJ databases">
        <title>Genome of Flavobacteriaceae gen. nov. sp. strain F89.</title>
        <authorList>
            <person name="Wang Y."/>
        </authorList>
    </citation>
    <scope>NUCLEOTIDE SEQUENCE</scope>
    <source>
        <strain evidence="1">F89</strain>
    </source>
</reference>
<evidence type="ECO:0000313" key="2">
    <source>
        <dbReference type="Proteomes" id="UP001200642"/>
    </source>
</evidence>
<gene>
    <name evidence="1" type="ORF">K8352_02805</name>
</gene>
<evidence type="ECO:0000313" key="1">
    <source>
        <dbReference type="EMBL" id="MCG2459670.1"/>
    </source>
</evidence>
<organism evidence="1 2">
    <name type="scientific">Cerina litoralis</name>
    <dbReference type="NCBI Taxonomy" id="2874477"/>
    <lineage>
        <taxon>Bacteria</taxon>
        <taxon>Pseudomonadati</taxon>
        <taxon>Bacteroidota</taxon>
        <taxon>Flavobacteriia</taxon>
        <taxon>Flavobacteriales</taxon>
        <taxon>Flavobacteriaceae</taxon>
        <taxon>Cerina</taxon>
    </lineage>
</organism>
<dbReference type="AlphaFoldDB" id="A0AAE3ESM9"/>
<dbReference type="Proteomes" id="UP001200642">
    <property type="component" value="Unassembled WGS sequence"/>
</dbReference>
<sequence length="52" mass="5947">MRYLSPHIEALTKKKNVESLVKREVSCGIFQGYESTGKATSKNEYPADNIWQ</sequence>
<proteinExistence type="predicted"/>
<dbReference type="EMBL" id="JAIRBC010000003">
    <property type="protein sequence ID" value="MCG2459670.1"/>
    <property type="molecule type" value="Genomic_DNA"/>
</dbReference>
<protein>
    <submittedName>
        <fullName evidence="1">Uncharacterized protein</fullName>
    </submittedName>
</protein>
<name>A0AAE3ESM9_9FLAO</name>
<comment type="caution">
    <text evidence="1">The sequence shown here is derived from an EMBL/GenBank/DDBJ whole genome shotgun (WGS) entry which is preliminary data.</text>
</comment>